<name>A0A8C0IET6_BUBBB</name>
<keyword evidence="2" id="KW-1185">Reference proteome</keyword>
<accession>A0A8C0IET6</accession>
<evidence type="ECO:0000313" key="1">
    <source>
        <dbReference type="Ensembl" id="ENSBOBP00000016086.1"/>
    </source>
</evidence>
<proteinExistence type="predicted"/>
<protein>
    <submittedName>
        <fullName evidence="1">Uncharacterized protein</fullName>
    </submittedName>
</protein>
<dbReference type="Proteomes" id="UP000694567">
    <property type="component" value="Unplaced"/>
</dbReference>
<dbReference type="AlphaFoldDB" id="A0A8C0IET6"/>
<organism evidence="1 2">
    <name type="scientific">Bubo bubo</name>
    <name type="common">Eurasian eagle-owl</name>
    <name type="synonym">Strix bubo</name>
    <dbReference type="NCBI Taxonomy" id="30461"/>
    <lineage>
        <taxon>Eukaryota</taxon>
        <taxon>Metazoa</taxon>
        <taxon>Chordata</taxon>
        <taxon>Craniata</taxon>
        <taxon>Vertebrata</taxon>
        <taxon>Euteleostomi</taxon>
        <taxon>Archelosauria</taxon>
        <taxon>Archosauria</taxon>
        <taxon>Dinosauria</taxon>
        <taxon>Saurischia</taxon>
        <taxon>Theropoda</taxon>
        <taxon>Coelurosauria</taxon>
        <taxon>Aves</taxon>
        <taxon>Neognathae</taxon>
        <taxon>Neoaves</taxon>
        <taxon>Telluraves</taxon>
        <taxon>Strigiformes</taxon>
        <taxon>Strigidae</taxon>
        <taxon>Bubo</taxon>
    </lineage>
</organism>
<reference evidence="1" key="1">
    <citation type="submission" date="2025-08" db="UniProtKB">
        <authorList>
            <consortium name="Ensembl"/>
        </authorList>
    </citation>
    <scope>IDENTIFICATION</scope>
</reference>
<evidence type="ECO:0000313" key="2">
    <source>
        <dbReference type="Proteomes" id="UP000694567"/>
    </source>
</evidence>
<dbReference type="Ensembl" id="ENSBOBT00000016444.1">
    <property type="protein sequence ID" value="ENSBOBP00000016086.1"/>
    <property type="gene ID" value="ENSBOBG00000010097.1"/>
</dbReference>
<reference evidence="1" key="2">
    <citation type="submission" date="2025-09" db="UniProtKB">
        <authorList>
            <consortium name="Ensembl"/>
        </authorList>
    </citation>
    <scope>IDENTIFICATION</scope>
</reference>
<sequence length="124" mass="14499">MGLRWILSRQPNTDPIFRPTLPPPLLNCKSHTHPPHLPPRLRLKQPTRNHIRLRQNPIPPLLLYKRHPRTCTNAPPPNNLSLILTHPTRRPRKLYTSKPPSHPSPHQTRMVLPICLRHFTLNPQ</sequence>